<comment type="caution">
    <text evidence="1">The sequence shown here is derived from an EMBL/GenBank/DDBJ whole genome shotgun (WGS) entry which is preliminary data.</text>
</comment>
<accession>X1PN31</accession>
<protein>
    <submittedName>
        <fullName evidence="1">Uncharacterized protein</fullName>
    </submittedName>
</protein>
<proteinExistence type="predicted"/>
<gene>
    <name evidence="1" type="ORF">S06H3_29093</name>
</gene>
<organism evidence="1">
    <name type="scientific">marine sediment metagenome</name>
    <dbReference type="NCBI Taxonomy" id="412755"/>
    <lineage>
        <taxon>unclassified sequences</taxon>
        <taxon>metagenomes</taxon>
        <taxon>ecological metagenomes</taxon>
    </lineage>
</organism>
<evidence type="ECO:0000313" key="1">
    <source>
        <dbReference type="EMBL" id="GAI32284.1"/>
    </source>
</evidence>
<feature type="non-terminal residue" evidence="1">
    <location>
        <position position="1"/>
    </location>
</feature>
<dbReference type="EMBL" id="BARV01017030">
    <property type="protein sequence ID" value="GAI32284.1"/>
    <property type="molecule type" value="Genomic_DNA"/>
</dbReference>
<sequence>YIHKYFSFPKKEDISKFWERSQEIGNKYQYIMENIK</sequence>
<reference evidence="1" key="1">
    <citation type="journal article" date="2014" name="Front. Microbiol.">
        <title>High frequency of phylogenetically diverse reductive dehalogenase-homologous genes in deep subseafloor sedimentary metagenomes.</title>
        <authorList>
            <person name="Kawai M."/>
            <person name="Futagami T."/>
            <person name="Toyoda A."/>
            <person name="Takaki Y."/>
            <person name="Nishi S."/>
            <person name="Hori S."/>
            <person name="Arai W."/>
            <person name="Tsubouchi T."/>
            <person name="Morono Y."/>
            <person name="Uchiyama I."/>
            <person name="Ito T."/>
            <person name="Fujiyama A."/>
            <person name="Inagaki F."/>
            <person name="Takami H."/>
        </authorList>
    </citation>
    <scope>NUCLEOTIDE SEQUENCE</scope>
    <source>
        <strain evidence="1">Expedition CK06-06</strain>
    </source>
</reference>
<dbReference type="AlphaFoldDB" id="X1PN31"/>
<name>X1PN31_9ZZZZ</name>